<gene>
    <name evidence="2" type="ORF">ZHAS_00021184</name>
</gene>
<name>A0A084WRR1_ANOSI</name>
<evidence type="ECO:0000313" key="3">
    <source>
        <dbReference type="EnsemblMetazoa" id="ASIC021184-PA"/>
    </source>
</evidence>
<feature type="region of interest" description="Disordered" evidence="1">
    <location>
        <begin position="1"/>
        <end position="50"/>
    </location>
</feature>
<keyword evidence="4" id="KW-1185">Reference proteome</keyword>
<dbReference type="VEuPathDB" id="VectorBase:ASIS021545"/>
<organism evidence="2">
    <name type="scientific">Anopheles sinensis</name>
    <name type="common">Mosquito</name>
    <dbReference type="NCBI Taxonomy" id="74873"/>
    <lineage>
        <taxon>Eukaryota</taxon>
        <taxon>Metazoa</taxon>
        <taxon>Ecdysozoa</taxon>
        <taxon>Arthropoda</taxon>
        <taxon>Hexapoda</taxon>
        <taxon>Insecta</taxon>
        <taxon>Pterygota</taxon>
        <taxon>Neoptera</taxon>
        <taxon>Endopterygota</taxon>
        <taxon>Diptera</taxon>
        <taxon>Nematocera</taxon>
        <taxon>Culicoidea</taxon>
        <taxon>Culicidae</taxon>
        <taxon>Anophelinae</taxon>
        <taxon>Anopheles</taxon>
    </lineage>
</organism>
<evidence type="ECO:0000256" key="1">
    <source>
        <dbReference type="SAM" id="MobiDB-lite"/>
    </source>
</evidence>
<sequence>MNAQSRAHRKPPDVEEALSSMLWTPYDNNLSESDSSENESEQQQQSLMRRSLSAWSYRTRATAGKACPGELQAGNRFSYPYYDPAELGTLGCLSGGWDGGFGTNNNHHHHVNGNVAAYDSCYGSSYDTPVTASSYASIHGAARHQGARWQTVQTPTDADGPEKRPYLQLQTPFVGRWHRAPGLEGPGAPRVSPLETSSLPFSLLALDNASSTLVGDGFADSYRDDYQCLIGAQCAPEEEAGIILCQHR</sequence>
<dbReference type="VEuPathDB" id="VectorBase:ASIC021184"/>
<reference evidence="3" key="2">
    <citation type="submission" date="2020-05" db="UniProtKB">
        <authorList>
            <consortium name="EnsemblMetazoa"/>
        </authorList>
    </citation>
    <scope>IDENTIFICATION</scope>
</reference>
<dbReference type="OrthoDB" id="10070859at2759"/>
<dbReference type="EMBL" id="ATLV01026176">
    <property type="status" value="NOT_ANNOTATED_CDS"/>
    <property type="molecule type" value="Genomic_DNA"/>
</dbReference>
<dbReference type="Proteomes" id="UP000030765">
    <property type="component" value="Unassembled WGS sequence"/>
</dbReference>
<proteinExistence type="predicted"/>
<dbReference type="EnsemblMetazoa" id="ASIC021184-RA">
    <property type="protein sequence ID" value="ASIC021184-PA"/>
    <property type="gene ID" value="ASIC021184"/>
</dbReference>
<reference evidence="2 4" key="1">
    <citation type="journal article" date="2014" name="BMC Genomics">
        <title>Genome sequence of Anopheles sinensis provides insight into genetics basis of mosquito competence for malaria parasites.</title>
        <authorList>
            <person name="Zhou D."/>
            <person name="Zhang D."/>
            <person name="Ding G."/>
            <person name="Shi L."/>
            <person name="Hou Q."/>
            <person name="Ye Y."/>
            <person name="Xu Y."/>
            <person name="Zhou H."/>
            <person name="Xiong C."/>
            <person name="Li S."/>
            <person name="Yu J."/>
            <person name="Hong S."/>
            <person name="Yu X."/>
            <person name="Zou P."/>
            <person name="Chen C."/>
            <person name="Chang X."/>
            <person name="Wang W."/>
            <person name="Lv Y."/>
            <person name="Sun Y."/>
            <person name="Ma L."/>
            <person name="Shen B."/>
            <person name="Zhu C."/>
        </authorList>
    </citation>
    <scope>NUCLEOTIDE SEQUENCE [LARGE SCALE GENOMIC DNA]</scope>
</reference>
<dbReference type="AlphaFoldDB" id="A0A084WRR1"/>
<protein>
    <submittedName>
        <fullName evidence="2">AGAP007005-PA-like protein</fullName>
    </submittedName>
</protein>
<accession>A0A084WRR1</accession>
<dbReference type="EMBL" id="KE525407">
    <property type="protein sequence ID" value="KFB52905.1"/>
    <property type="molecule type" value="Genomic_DNA"/>
</dbReference>
<feature type="compositionally biased region" description="Low complexity" evidence="1">
    <location>
        <begin position="41"/>
        <end position="50"/>
    </location>
</feature>
<evidence type="ECO:0000313" key="2">
    <source>
        <dbReference type="EMBL" id="KFB52905.1"/>
    </source>
</evidence>
<evidence type="ECO:0000313" key="4">
    <source>
        <dbReference type="Proteomes" id="UP000030765"/>
    </source>
</evidence>